<keyword evidence="3" id="KW-1185">Reference proteome</keyword>
<comment type="caution">
    <text evidence="2">The sequence shown here is derived from an EMBL/GenBank/DDBJ whole genome shotgun (WGS) entry which is preliminary data.</text>
</comment>
<dbReference type="Gene3D" id="1.10.510.10">
    <property type="entry name" value="Transferase(Phosphotransferase) domain 1"/>
    <property type="match status" value="1"/>
</dbReference>
<evidence type="ECO:0008006" key="4">
    <source>
        <dbReference type="Google" id="ProtNLM"/>
    </source>
</evidence>
<evidence type="ECO:0000256" key="1">
    <source>
        <dbReference type="SAM" id="MobiDB-lite"/>
    </source>
</evidence>
<protein>
    <recommendedName>
        <fullName evidence="4">Protein kinase domain-containing protein</fullName>
    </recommendedName>
</protein>
<dbReference type="AlphaFoldDB" id="A0AAW0NYB6"/>
<evidence type="ECO:0000313" key="3">
    <source>
        <dbReference type="Proteomes" id="UP001460270"/>
    </source>
</evidence>
<evidence type="ECO:0000313" key="2">
    <source>
        <dbReference type="EMBL" id="KAK7904099.1"/>
    </source>
</evidence>
<dbReference type="EMBL" id="JBBPFD010000012">
    <property type="protein sequence ID" value="KAK7904099.1"/>
    <property type="molecule type" value="Genomic_DNA"/>
</dbReference>
<organism evidence="2 3">
    <name type="scientific">Mugilogobius chulae</name>
    <name type="common">yellowstripe goby</name>
    <dbReference type="NCBI Taxonomy" id="88201"/>
    <lineage>
        <taxon>Eukaryota</taxon>
        <taxon>Metazoa</taxon>
        <taxon>Chordata</taxon>
        <taxon>Craniata</taxon>
        <taxon>Vertebrata</taxon>
        <taxon>Euteleostomi</taxon>
        <taxon>Actinopterygii</taxon>
        <taxon>Neopterygii</taxon>
        <taxon>Teleostei</taxon>
        <taxon>Neoteleostei</taxon>
        <taxon>Acanthomorphata</taxon>
        <taxon>Gobiaria</taxon>
        <taxon>Gobiiformes</taxon>
        <taxon>Gobioidei</taxon>
        <taxon>Gobiidae</taxon>
        <taxon>Gobionellinae</taxon>
        <taxon>Mugilogobius</taxon>
    </lineage>
</organism>
<sequence length="226" mass="25826">MDTQVLCQRPCSRKGKRLIFIKYFRWDEKSSCWRLKTPEHCQKDSGCTPKDDRKVRLPNLNQLLYLQPWRFELDVDKVAELSDRGAFVDVVKDMLQLDPSIRRTAKNILLHKFFNLSHLNAFKSCTYVQRASSTMGSHLHNKLFDSGAGQTKTGGSEEGTAEFSRIQQKRQNLVHITRTSPKTLNLNITEQAAGERHVLTAGHPNCTSGTLAQRDSQVRSVVKRKN</sequence>
<feature type="compositionally biased region" description="Polar residues" evidence="1">
    <location>
        <begin position="205"/>
        <end position="219"/>
    </location>
</feature>
<reference evidence="3" key="1">
    <citation type="submission" date="2024-04" db="EMBL/GenBank/DDBJ databases">
        <title>Salinicola lusitanus LLJ914,a marine bacterium isolated from the Okinawa Trough.</title>
        <authorList>
            <person name="Li J."/>
        </authorList>
    </citation>
    <scope>NUCLEOTIDE SEQUENCE [LARGE SCALE GENOMIC DNA]</scope>
</reference>
<feature type="region of interest" description="Disordered" evidence="1">
    <location>
        <begin position="203"/>
        <end position="226"/>
    </location>
</feature>
<dbReference type="Proteomes" id="UP001460270">
    <property type="component" value="Unassembled WGS sequence"/>
</dbReference>
<name>A0AAW0NYB6_9GOBI</name>
<proteinExistence type="predicted"/>
<gene>
    <name evidence="2" type="ORF">WMY93_016706</name>
</gene>
<accession>A0AAW0NYB6</accession>